<dbReference type="AlphaFoldDB" id="K1TYP2"/>
<evidence type="ECO:0000313" key="2">
    <source>
        <dbReference type="EMBL" id="EKC71295.1"/>
    </source>
</evidence>
<keyword evidence="1" id="KW-1133">Transmembrane helix</keyword>
<dbReference type="GO" id="GO:0016740">
    <property type="term" value="F:transferase activity"/>
    <property type="evidence" value="ECO:0007669"/>
    <property type="project" value="UniProtKB-KW"/>
</dbReference>
<comment type="caution">
    <text evidence="2">The sequence shown here is derived from an EMBL/GenBank/DDBJ whole genome shotgun (WGS) entry which is preliminary data.</text>
</comment>
<reference evidence="2" key="1">
    <citation type="journal article" date="2013" name="Environ. Microbiol.">
        <title>Microbiota from the distal guts of lean and obese adolescents exhibit partial functional redundancy besides clear differences in community structure.</title>
        <authorList>
            <person name="Ferrer M."/>
            <person name="Ruiz A."/>
            <person name="Lanza F."/>
            <person name="Haange S.B."/>
            <person name="Oberbach A."/>
            <person name="Till H."/>
            <person name="Bargiela R."/>
            <person name="Campoy C."/>
            <person name="Segura M.T."/>
            <person name="Richter M."/>
            <person name="von Bergen M."/>
            <person name="Seifert J."/>
            <person name="Suarez A."/>
        </authorList>
    </citation>
    <scope>NUCLEOTIDE SEQUENCE</scope>
</reference>
<proteinExistence type="predicted"/>
<name>K1TYP2_9ZZZZ</name>
<sequence>MLDPRPLLVGTLYQAVVIALWAFISGKIFRALYPAKNVIMIYGLEQPARMLVEKMSKRYDKYNITRMMNVSEGLEAITAEIPNYDGVVICDTPNEIRNDILKFCFKTSIRTYLVPKISDIIVRGGDNMELFDTPLIISKKLRTWY</sequence>
<dbReference type="EMBL" id="AJWZ01002317">
    <property type="protein sequence ID" value="EKC71295.1"/>
    <property type="molecule type" value="Genomic_DNA"/>
</dbReference>
<keyword evidence="1" id="KW-0472">Membrane</keyword>
<keyword evidence="2" id="KW-0808">Transferase</keyword>
<evidence type="ECO:0000256" key="1">
    <source>
        <dbReference type="SAM" id="Phobius"/>
    </source>
</evidence>
<keyword evidence="1" id="KW-0812">Transmembrane</keyword>
<accession>K1TYP2</accession>
<protein>
    <submittedName>
        <fullName evidence="2">Exopolysaccharide biosynthesis polyprenyl glycosylphosphotransferase</fullName>
    </submittedName>
</protein>
<gene>
    <name evidence="2" type="ORF">OBE_03465</name>
</gene>
<feature type="transmembrane region" description="Helical" evidence="1">
    <location>
        <begin position="12"/>
        <end position="33"/>
    </location>
</feature>
<organism evidence="2">
    <name type="scientific">human gut metagenome</name>
    <dbReference type="NCBI Taxonomy" id="408170"/>
    <lineage>
        <taxon>unclassified sequences</taxon>
        <taxon>metagenomes</taxon>
        <taxon>organismal metagenomes</taxon>
    </lineage>
</organism>